<keyword evidence="2" id="KW-1185">Reference proteome</keyword>
<proteinExistence type="predicted"/>
<dbReference type="Proteomes" id="UP000076727">
    <property type="component" value="Unassembled WGS sequence"/>
</dbReference>
<evidence type="ECO:0000313" key="1">
    <source>
        <dbReference type="EMBL" id="KZT64008.1"/>
    </source>
</evidence>
<evidence type="ECO:0000313" key="2">
    <source>
        <dbReference type="Proteomes" id="UP000076727"/>
    </source>
</evidence>
<name>A0A165L6H0_9APHY</name>
<accession>A0A165L6H0</accession>
<sequence length="87" mass="9121">MIQATSGAGICSHPRSELEACEYKCDPHRRACFRRATPQALSPLSTASTALKDGISEGGILGGSVRGDPVRLSALQHLGRAFALQAT</sequence>
<dbReference type="AlphaFoldDB" id="A0A165L6H0"/>
<dbReference type="EMBL" id="KV429146">
    <property type="protein sequence ID" value="KZT64008.1"/>
    <property type="molecule type" value="Genomic_DNA"/>
</dbReference>
<reference evidence="1 2" key="1">
    <citation type="journal article" date="2016" name="Mol. Biol. Evol.">
        <title>Comparative Genomics of Early-Diverging Mushroom-Forming Fungi Provides Insights into the Origins of Lignocellulose Decay Capabilities.</title>
        <authorList>
            <person name="Nagy L.G."/>
            <person name="Riley R."/>
            <person name="Tritt A."/>
            <person name="Adam C."/>
            <person name="Daum C."/>
            <person name="Floudas D."/>
            <person name="Sun H."/>
            <person name="Yadav J.S."/>
            <person name="Pangilinan J."/>
            <person name="Larsson K.H."/>
            <person name="Matsuura K."/>
            <person name="Barry K."/>
            <person name="Labutti K."/>
            <person name="Kuo R."/>
            <person name="Ohm R.A."/>
            <person name="Bhattacharya S.S."/>
            <person name="Shirouzu T."/>
            <person name="Yoshinaga Y."/>
            <person name="Martin F.M."/>
            <person name="Grigoriev I.V."/>
            <person name="Hibbett D.S."/>
        </authorList>
    </citation>
    <scope>NUCLEOTIDE SEQUENCE [LARGE SCALE GENOMIC DNA]</scope>
    <source>
        <strain evidence="1 2">L-15889</strain>
    </source>
</reference>
<protein>
    <submittedName>
        <fullName evidence="1">Uncharacterized protein</fullName>
    </submittedName>
</protein>
<organism evidence="1 2">
    <name type="scientific">Daedalea quercina L-15889</name>
    <dbReference type="NCBI Taxonomy" id="1314783"/>
    <lineage>
        <taxon>Eukaryota</taxon>
        <taxon>Fungi</taxon>
        <taxon>Dikarya</taxon>
        <taxon>Basidiomycota</taxon>
        <taxon>Agaricomycotina</taxon>
        <taxon>Agaricomycetes</taxon>
        <taxon>Polyporales</taxon>
        <taxon>Fomitopsis</taxon>
    </lineage>
</organism>
<gene>
    <name evidence="1" type="ORF">DAEQUDRAFT_69846</name>
</gene>